<keyword evidence="4" id="KW-1185">Reference proteome</keyword>
<evidence type="ECO:0000259" key="2">
    <source>
        <dbReference type="Pfam" id="PF01370"/>
    </source>
</evidence>
<comment type="similarity">
    <text evidence="1">Belongs to the NAD(P)-dependent epimerase/dehydratase family.</text>
</comment>
<organism evidence="3 4">
    <name type="scientific">Crossiella cryophila</name>
    <dbReference type="NCBI Taxonomy" id="43355"/>
    <lineage>
        <taxon>Bacteria</taxon>
        <taxon>Bacillati</taxon>
        <taxon>Actinomycetota</taxon>
        <taxon>Actinomycetes</taxon>
        <taxon>Pseudonocardiales</taxon>
        <taxon>Pseudonocardiaceae</taxon>
        <taxon>Crossiella</taxon>
    </lineage>
</organism>
<dbReference type="EMBL" id="JACHMH010000001">
    <property type="protein sequence ID" value="MBB4676121.1"/>
    <property type="molecule type" value="Genomic_DNA"/>
</dbReference>
<evidence type="ECO:0000313" key="3">
    <source>
        <dbReference type="EMBL" id="MBB4676121.1"/>
    </source>
</evidence>
<accession>A0A7W7C7X4</accession>
<dbReference type="RefSeq" id="WP_185001984.1">
    <property type="nucleotide sequence ID" value="NZ_BAAAUI010000016.1"/>
</dbReference>
<protein>
    <submittedName>
        <fullName evidence="3">Nucleoside-diphosphate-sugar epimerase</fullName>
    </submittedName>
</protein>
<dbReference type="Gene3D" id="3.40.50.720">
    <property type="entry name" value="NAD(P)-binding Rossmann-like Domain"/>
    <property type="match status" value="1"/>
</dbReference>
<dbReference type="Proteomes" id="UP000533598">
    <property type="component" value="Unassembled WGS sequence"/>
</dbReference>
<dbReference type="AlphaFoldDB" id="A0A7W7C7X4"/>
<comment type="caution">
    <text evidence="3">The sequence shown here is derived from an EMBL/GenBank/DDBJ whole genome shotgun (WGS) entry which is preliminary data.</text>
</comment>
<dbReference type="Pfam" id="PF01370">
    <property type="entry name" value="Epimerase"/>
    <property type="match status" value="1"/>
</dbReference>
<dbReference type="SUPFAM" id="SSF51735">
    <property type="entry name" value="NAD(P)-binding Rossmann-fold domains"/>
    <property type="match status" value="1"/>
</dbReference>
<gene>
    <name evidence="3" type="ORF">HNR67_002239</name>
</gene>
<dbReference type="PANTHER" id="PTHR43000">
    <property type="entry name" value="DTDP-D-GLUCOSE 4,6-DEHYDRATASE-RELATED"/>
    <property type="match status" value="1"/>
</dbReference>
<evidence type="ECO:0000256" key="1">
    <source>
        <dbReference type="ARBA" id="ARBA00007637"/>
    </source>
</evidence>
<dbReference type="InterPro" id="IPR001509">
    <property type="entry name" value="Epimerase_deHydtase"/>
</dbReference>
<name>A0A7W7C7X4_9PSEU</name>
<sequence>MTRVAVLGGTGWLGRQVCASFARHGDEVIVVARNPAPYLAEHRFARLDLALAAPETIADLLRAERVDVVVNATDAANATDGWANTEEQLARGNVGLTRAVLGAVGALPWRPRLVHMGTILEYGEVPAGTLIDENLVPDPRTPYTRTKLDGSVAVLDAAAAGTVDGVVLRLSNISGPHPSPASFVGKLVAMLCTALDSGVPMAVTVTEATRDYLDVRDAAEAVRLAAGAPVTGRMINLGSGRAVSIRELVRTFVAAAGLPPEMLHERNRRVASLGGDWTQVDIGLARDLLGWSPRIPLADSLRDMWRTAVAEQVVAGS</sequence>
<dbReference type="InterPro" id="IPR036291">
    <property type="entry name" value="NAD(P)-bd_dom_sf"/>
</dbReference>
<proteinExistence type="inferred from homology"/>
<evidence type="ECO:0000313" key="4">
    <source>
        <dbReference type="Proteomes" id="UP000533598"/>
    </source>
</evidence>
<feature type="domain" description="NAD-dependent epimerase/dehydratase" evidence="2">
    <location>
        <begin position="4"/>
        <end position="238"/>
    </location>
</feature>
<reference evidence="3 4" key="1">
    <citation type="submission" date="2020-08" db="EMBL/GenBank/DDBJ databases">
        <title>Sequencing the genomes of 1000 actinobacteria strains.</title>
        <authorList>
            <person name="Klenk H.-P."/>
        </authorList>
    </citation>
    <scope>NUCLEOTIDE SEQUENCE [LARGE SCALE GENOMIC DNA]</scope>
    <source>
        <strain evidence="3 4">DSM 44230</strain>
    </source>
</reference>